<dbReference type="SUPFAM" id="SSF51197">
    <property type="entry name" value="Clavaminate synthase-like"/>
    <property type="match status" value="1"/>
</dbReference>
<proteinExistence type="predicted"/>
<evidence type="ECO:0000313" key="2">
    <source>
        <dbReference type="EMBL" id="VFJ89833.1"/>
    </source>
</evidence>
<protein>
    <submittedName>
        <fullName evidence="2">2OG-Fe(II) oxygenase superfamily protein</fullName>
    </submittedName>
</protein>
<dbReference type="InterPro" id="IPR050231">
    <property type="entry name" value="Iron_ascorbate_oxido_reductase"/>
</dbReference>
<dbReference type="AlphaFoldDB" id="A0A450UC29"/>
<gene>
    <name evidence="2" type="ORF">BECKLFY1418B_GA0070995_101712</name>
</gene>
<dbReference type="PANTHER" id="PTHR47990">
    <property type="entry name" value="2-OXOGLUTARATE (2OG) AND FE(II)-DEPENDENT OXYGENASE SUPERFAMILY PROTEIN-RELATED"/>
    <property type="match status" value="1"/>
</dbReference>
<feature type="domain" description="Isopenicillin N synthase-like Fe(2+) 2OG dioxygenase" evidence="1">
    <location>
        <begin position="150"/>
        <end position="219"/>
    </location>
</feature>
<dbReference type="InterPro" id="IPR044861">
    <property type="entry name" value="IPNS-like_FE2OG_OXY"/>
</dbReference>
<dbReference type="EMBL" id="CAADFF010000017">
    <property type="protein sequence ID" value="VFJ89833.1"/>
    <property type="molecule type" value="Genomic_DNA"/>
</dbReference>
<organism evidence="2">
    <name type="scientific">Candidatus Kentrum sp. LFY</name>
    <dbReference type="NCBI Taxonomy" id="2126342"/>
    <lineage>
        <taxon>Bacteria</taxon>
        <taxon>Pseudomonadati</taxon>
        <taxon>Pseudomonadota</taxon>
        <taxon>Gammaproteobacteria</taxon>
        <taxon>Candidatus Kentrum</taxon>
    </lineage>
</organism>
<accession>A0A450UC29</accession>
<dbReference type="InterPro" id="IPR027443">
    <property type="entry name" value="IPNS-like_sf"/>
</dbReference>
<name>A0A450UC29_9GAMM</name>
<dbReference type="Gene3D" id="2.60.120.330">
    <property type="entry name" value="B-lactam Antibiotic, Isopenicillin N Synthase, Chain"/>
    <property type="match status" value="1"/>
</dbReference>
<dbReference type="Pfam" id="PF03171">
    <property type="entry name" value="2OG-FeII_Oxy"/>
    <property type="match status" value="1"/>
</dbReference>
<reference evidence="2" key="1">
    <citation type="submission" date="2019-02" db="EMBL/GenBank/DDBJ databases">
        <authorList>
            <person name="Gruber-Vodicka R. H."/>
            <person name="Seah K. B. B."/>
        </authorList>
    </citation>
    <scope>NUCLEOTIDE SEQUENCE</scope>
    <source>
        <strain evidence="2">BECK_M7</strain>
    </source>
</reference>
<sequence>MVKKTNEYPVIDIDPTRLDSDKSEISRRIGQYLNEFGFFYMNDIFNIRGHLDDTLLKTLPNAVDVFYGEDPHTGESAQFHGTYVRLRQKEEERFDDYFRLFSILRTLISLSLHESAEFLDSISQKNDHALYIYQYEAAYLKFLSTLGKTDVSVSPHVDKSLITAVISIQGLEGYSPIRREWIPVPDREGYLIVHGGTLLQEWTRGKIKAEVHRVIASDSSKAIFWGWLPPTGIAAKQ</sequence>
<evidence type="ECO:0000259" key="1">
    <source>
        <dbReference type="Pfam" id="PF03171"/>
    </source>
</evidence>